<evidence type="ECO:0000256" key="2">
    <source>
        <dbReference type="ARBA" id="ARBA00004556"/>
    </source>
</evidence>
<proteinExistence type="inferred from homology"/>
<accession>A0A9P5YGY5</accession>
<evidence type="ECO:0000256" key="8">
    <source>
        <dbReference type="ARBA" id="ARBA00023228"/>
    </source>
</evidence>
<evidence type="ECO:0000256" key="4">
    <source>
        <dbReference type="ARBA" id="ARBA00022490"/>
    </source>
</evidence>
<organism evidence="14 15">
    <name type="scientific">Collybia nuda</name>
    <dbReference type="NCBI Taxonomy" id="64659"/>
    <lineage>
        <taxon>Eukaryota</taxon>
        <taxon>Fungi</taxon>
        <taxon>Dikarya</taxon>
        <taxon>Basidiomycota</taxon>
        <taxon>Agaricomycotina</taxon>
        <taxon>Agaricomycetes</taxon>
        <taxon>Agaricomycetidae</taxon>
        <taxon>Agaricales</taxon>
        <taxon>Tricholomatineae</taxon>
        <taxon>Clitocybaceae</taxon>
        <taxon>Collybia</taxon>
    </lineage>
</organism>
<keyword evidence="5 13" id="KW-0812">Transmembrane</keyword>
<comment type="subunit">
    <text evidence="11">Interacts with BRI3BP. Interacts with MGAT1 and IFITM3.</text>
</comment>
<gene>
    <name evidence="14" type="ORF">BDZ94DRAFT_1185987</name>
</gene>
<sequence>MIVDPDNNNTMAVGTPPENPPSYDYAVENVNEVAPPPNPKPTPPPLDIKHPPSMESPSPHGYVVGPSHSTQPGFIQSPTVYHYTHPATQEHVVSLLPPDHPEMICLQAGAHVPHTNYGILGILAAVFWFPLGIGLCLLDRRVRCTRCGAMLNDGICD</sequence>
<evidence type="ECO:0000256" key="1">
    <source>
        <dbReference type="ARBA" id="ARBA00004155"/>
    </source>
</evidence>
<keyword evidence="8" id="KW-0458">Lysosome</keyword>
<comment type="caution">
    <text evidence="14">The sequence shown here is derived from an EMBL/GenBank/DDBJ whole genome shotgun (WGS) entry which is preliminary data.</text>
</comment>
<comment type="subcellular location">
    <subcellularLocation>
        <location evidence="2">Cytoplasm</location>
        <location evidence="2">Perinuclear region</location>
    </subcellularLocation>
    <subcellularLocation>
        <location evidence="1">Lysosome membrane</location>
        <topology evidence="1">Multi-pass membrane protein</topology>
    </subcellularLocation>
</comment>
<evidence type="ECO:0000256" key="7">
    <source>
        <dbReference type="ARBA" id="ARBA00023136"/>
    </source>
</evidence>
<name>A0A9P5YGY5_9AGAR</name>
<dbReference type="Pfam" id="PF10164">
    <property type="entry name" value="BRI3"/>
    <property type="match status" value="1"/>
</dbReference>
<keyword evidence="4" id="KW-0963">Cytoplasm</keyword>
<evidence type="ECO:0000256" key="9">
    <source>
        <dbReference type="ARBA" id="ARBA00035284"/>
    </source>
</evidence>
<feature type="transmembrane region" description="Helical" evidence="13">
    <location>
        <begin position="117"/>
        <end position="138"/>
    </location>
</feature>
<evidence type="ECO:0000256" key="10">
    <source>
        <dbReference type="ARBA" id="ARBA00035449"/>
    </source>
</evidence>
<feature type="compositionally biased region" description="Pro residues" evidence="12">
    <location>
        <begin position="34"/>
        <end position="46"/>
    </location>
</feature>
<evidence type="ECO:0000313" key="14">
    <source>
        <dbReference type="EMBL" id="KAF9467450.1"/>
    </source>
</evidence>
<evidence type="ECO:0000256" key="11">
    <source>
        <dbReference type="ARBA" id="ARBA00046593"/>
    </source>
</evidence>
<evidence type="ECO:0000256" key="5">
    <source>
        <dbReference type="ARBA" id="ARBA00022692"/>
    </source>
</evidence>
<dbReference type="InterPro" id="IPR019317">
    <property type="entry name" value="BRI3"/>
</dbReference>
<dbReference type="GO" id="GO:0048471">
    <property type="term" value="C:perinuclear region of cytoplasm"/>
    <property type="evidence" value="ECO:0007669"/>
    <property type="project" value="UniProtKB-SubCell"/>
</dbReference>
<comment type="similarity">
    <text evidence="3">Belongs to the BRI3 family.</text>
</comment>
<evidence type="ECO:0000256" key="12">
    <source>
        <dbReference type="SAM" id="MobiDB-lite"/>
    </source>
</evidence>
<dbReference type="PANTHER" id="PTHR13551:SF1">
    <property type="entry name" value="MEMBRANE PROTEIN BRI3"/>
    <property type="match status" value="1"/>
</dbReference>
<keyword evidence="15" id="KW-1185">Reference proteome</keyword>
<keyword evidence="7 13" id="KW-0472">Membrane</keyword>
<dbReference type="PANTHER" id="PTHR13551">
    <property type="entry name" value="BRAIN PROTEIN I3"/>
    <property type="match status" value="1"/>
</dbReference>
<dbReference type="Proteomes" id="UP000807353">
    <property type="component" value="Unassembled WGS sequence"/>
</dbReference>
<protein>
    <recommendedName>
        <fullName evidence="9">Membrane protein BRI3</fullName>
    </recommendedName>
    <alternativeName>
        <fullName evidence="10">Brain protein I3</fullName>
    </alternativeName>
</protein>
<dbReference type="AlphaFoldDB" id="A0A9P5YGY5"/>
<reference evidence="14" key="1">
    <citation type="submission" date="2020-11" db="EMBL/GenBank/DDBJ databases">
        <authorList>
            <consortium name="DOE Joint Genome Institute"/>
            <person name="Ahrendt S."/>
            <person name="Riley R."/>
            <person name="Andreopoulos W."/>
            <person name="Labutti K."/>
            <person name="Pangilinan J."/>
            <person name="Ruiz-Duenas F.J."/>
            <person name="Barrasa J.M."/>
            <person name="Sanchez-Garcia M."/>
            <person name="Camarero S."/>
            <person name="Miyauchi S."/>
            <person name="Serrano A."/>
            <person name="Linde D."/>
            <person name="Babiker R."/>
            <person name="Drula E."/>
            <person name="Ayuso-Fernandez I."/>
            <person name="Pacheco R."/>
            <person name="Padilla G."/>
            <person name="Ferreira P."/>
            <person name="Barriuso J."/>
            <person name="Kellner H."/>
            <person name="Castanera R."/>
            <person name="Alfaro M."/>
            <person name="Ramirez L."/>
            <person name="Pisabarro A.G."/>
            <person name="Kuo A."/>
            <person name="Tritt A."/>
            <person name="Lipzen A."/>
            <person name="He G."/>
            <person name="Yan M."/>
            <person name="Ng V."/>
            <person name="Cullen D."/>
            <person name="Martin F."/>
            <person name="Rosso M.-N."/>
            <person name="Henrissat B."/>
            <person name="Hibbett D."/>
            <person name="Martinez A.T."/>
            <person name="Grigoriev I.V."/>
        </authorList>
    </citation>
    <scope>NUCLEOTIDE SEQUENCE</scope>
    <source>
        <strain evidence="14">CBS 247.69</strain>
    </source>
</reference>
<evidence type="ECO:0000256" key="6">
    <source>
        <dbReference type="ARBA" id="ARBA00022989"/>
    </source>
</evidence>
<evidence type="ECO:0000313" key="15">
    <source>
        <dbReference type="Proteomes" id="UP000807353"/>
    </source>
</evidence>
<evidence type="ECO:0000256" key="3">
    <source>
        <dbReference type="ARBA" id="ARBA00008090"/>
    </source>
</evidence>
<dbReference type="OrthoDB" id="2564984at2759"/>
<evidence type="ECO:0000256" key="13">
    <source>
        <dbReference type="SAM" id="Phobius"/>
    </source>
</evidence>
<dbReference type="EMBL" id="MU150237">
    <property type="protein sequence ID" value="KAF9467450.1"/>
    <property type="molecule type" value="Genomic_DNA"/>
</dbReference>
<keyword evidence="6 13" id="KW-1133">Transmembrane helix</keyword>
<feature type="compositionally biased region" description="Polar residues" evidence="12">
    <location>
        <begin position="1"/>
        <end position="12"/>
    </location>
</feature>
<feature type="region of interest" description="Disordered" evidence="12">
    <location>
        <begin position="1"/>
        <end position="69"/>
    </location>
</feature>